<proteinExistence type="inferred from homology"/>
<dbReference type="GO" id="GO:0005739">
    <property type="term" value="C:mitochondrion"/>
    <property type="evidence" value="ECO:0007669"/>
    <property type="project" value="TreeGrafter"/>
</dbReference>
<comment type="cofactor">
    <cofactor evidence="1">
        <name>thiamine diphosphate</name>
        <dbReference type="ChEBI" id="CHEBI:58937"/>
    </cofactor>
</comment>
<dbReference type="CDD" id="cd07035">
    <property type="entry name" value="TPP_PYR_POX_like"/>
    <property type="match status" value="1"/>
</dbReference>
<feature type="domain" description="Thiamine pyrophosphate enzyme TPP-binding" evidence="7">
    <location>
        <begin position="627"/>
        <end position="777"/>
    </location>
</feature>
<dbReference type="InterPro" id="IPR012001">
    <property type="entry name" value="Thiamin_PyroP_enz_TPP-bd_dom"/>
</dbReference>
<dbReference type="GO" id="GO:0005948">
    <property type="term" value="C:acetolactate synthase complex"/>
    <property type="evidence" value="ECO:0007669"/>
    <property type="project" value="TreeGrafter"/>
</dbReference>
<feature type="chain" id="PRO_5012102650" evidence="5">
    <location>
        <begin position="20"/>
        <end position="813"/>
    </location>
</feature>
<dbReference type="SUPFAM" id="SSF52518">
    <property type="entry name" value="Thiamin diphosphate-binding fold (THDP-binding)"/>
    <property type="match status" value="2"/>
</dbReference>
<dbReference type="GO" id="GO:0003984">
    <property type="term" value="F:acetolactate synthase activity"/>
    <property type="evidence" value="ECO:0007669"/>
    <property type="project" value="UniProtKB-EC"/>
</dbReference>
<accession>A0A1Z5JE05</accession>
<evidence type="ECO:0000256" key="1">
    <source>
        <dbReference type="ARBA" id="ARBA00001964"/>
    </source>
</evidence>
<dbReference type="InterPro" id="IPR012000">
    <property type="entry name" value="Thiamin_PyroP_enz_cen_dom"/>
</dbReference>
<evidence type="ECO:0000256" key="3">
    <source>
        <dbReference type="ARBA" id="ARBA00023052"/>
    </source>
</evidence>
<dbReference type="Proteomes" id="UP000198406">
    <property type="component" value="Unassembled WGS sequence"/>
</dbReference>
<protein>
    <submittedName>
        <fullName evidence="9">Acetolactate synthase I/II/III large subunit</fullName>
        <ecNumber evidence="9">2.2.1.6</ecNumber>
    </submittedName>
</protein>
<feature type="domain" description="Thiamine pyrophosphate enzyme N-terminal TPP-binding" evidence="8">
    <location>
        <begin position="113"/>
        <end position="233"/>
    </location>
</feature>
<feature type="signal peptide" evidence="5">
    <location>
        <begin position="1"/>
        <end position="19"/>
    </location>
</feature>
<dbReference type="EC" id="2.2.1.6" evidence="9"/>
<evidence type="ECO:0000256" key="2">
    <source>
        <dbReference type="ARBA" id="ARBA00007812"/>
    </source>
</evidence>
<dbReference type="FunFam" id="3.40.50.970:FF:000007">
    <property type="entry name" value="Acetolactate synthase"/>
    <property type="match status" value="1"/>
</dbReference>
<keyword evidence="5" id="KW-0732">Signal</keyword>
<dbReference type="PROSITE" id="PS00187">
    <property type="entry name" value="TPP_ENZYMES"/>
    <property type="match status" value="1"/>
</dbReference>
<evidence type="ECO:0000313" key="9">
    <source>
        <dbReference type="EMBL" id="GAX12176.1"/>
    </source>
</evidence>
<evidence type="ECO:0000256" key="4">
    <source>
        <dbReference type="RuleBase" id="RU362132"/>
    </source>
</evidence>
<feature type="domain" description="Thiamine pyrophosphate enzyme central" evidence="6">
    <location>
        <begin position="400"/>
        <end position="539"/>
    </location>
</feature>
<gene>
    <name evidence="9" type="ORF">FisN_1Hh101</name>
</gene>
<keyword evidence="3 4" id="KW-0786">Thiamine pyrophosphate</keyword>
<evidence type="ECO:0000313" key="10">
    <source>
        <dbReference type="Proteomes" id="UP000198406"/>
    </source>
</evidence>
<dbReference type="PANTHER" id="PTHR18968:SF13">
    <property type="entry name" value="ACETOLACTATE SYNTHASE CATALYTIC SUBUNIT, MITOCHONDRIAL"/>
    <property type="match status" value="1"/>
</dbReference>
<dbReference type="Pfam" id="PF02775">
    <property type="entry name" value="TPP_enzyme_C"/>
    <property type="match status" value="1"/>
</dbReference>
<reference evidence="9 10" key="1">
    <citation type="journal article" date="2015" name="Plant Cell">
        <title>Oil accumulation by the oleaginous diatom Fistulifera solaris as revealed by the genome and transcriptome.</title>
        <authorList>
            <person name="Tanaka T."/>
            <person name="Maeda Y."/>
            <person name="Veluchamy A."/>
            <person name="Tanaka M."/>
            <person name="Abida H."/>
            <person name="Marechal E."/>
            <person name="Bowler C."/>
            <person name="Muto M."/>
            <person name="Sunaga Y."/>
            <person name="Tanaka M."/>
            <person name="Yoshino T."/>
            <person name="Taniguchi T."/>
            <person name="Fukuda Y."/>
            <person name="Nemoto M."/>
            <person name="Matsumoto M."/>
            <person name="Wong P.S."/>
            <person name="Aburatani S."/>
            <person name="Fujibuchi W."/>
        </authorList>
    </citation>
    <scope>NUCLEOTIDE SEQUENCE [LARGE SCALE GENOMIC DNA]</scope>
    <source>
        <strain evidence="9 10">JPCC DA0580</strain>
    </source>
</reference>
<keyword evidence="10" id="KW-1185">Reference proteome</keyword>
<dbReference type="GO" id="GO:0050660">
    <property type="term" value="F:flavin adenine dinucleotide binding"/>
    <property type="evidence" value="ECO:0007669"/>
    <property type="project" value="TreeGrafter"/>
</dbReference>
<evidence type="ECO:0000259" key="7">
    <source>
        <dbReference type="Pfam" id="PF02775"/>
    </source>
</evidence>
<dbReference type="Pfam" id="PF02776">
    <property type="entry name" value="TPP_enzyme_N"/>
    <property type="match status" value="1"/>
</dbReference>
<comment type="similarity">
    <text evidence="2 4">Belongs to the TPP enzyme family.</text>
</comment>
<dbReference type="InterPro" id="IPR029035">
    <property type="entry name" value="DHS-like_NAD/FAD-binding_dom"/>
</dbReference>
<dbReference type="GO" id="GO:0009099">
    <property type="term" value="P:L-valine biosynthetic process"/>
    <property type="evidence" value="ECO:0007669"/>
    <property type="project" value="TreeGrafter"/>
</dbReference>
<sequence length="813" mass="88985">MKFSAASVFLLVATPSSFAFVPSKALPKSPAFVSSPYFKGTGPLSSTTEDDIEILKHSIANNFRESDAKLASAARQQKKPDLKNNDPKLAQIAAVETRAAVSAYLSQYQGQSGAAIIYSKLVEHGVEVVNGFSGGAVLPLLDQFHELHPRHEGKKPIRWITNSNENSAGHIAEGYGKSQPFGGKHLPVGVCIATSGPGLTNLITPLQDAICDGVPLVALCGQAATNAPKDAFQSCPAVDLTRPCTKWAYQIKSAAELPMVLDYAFYVARNGRPGPVFVDLPKDLQNQILTPELMDSFVETNLNEPNYDTAFCRLSERRRADGSVMQAVHIGTEGKGLPFQIIKDAENKYQIDAIPVVEESADARDDFHADHNPTHTIVKNAPNGETVKEMAFDEGSPMAKEMLNLIRQARKPVILAGQGCNDSPEDLKYFAEKLQIPVATTLHALGCFDERSPLALNMVGMHGHPTPNFMFQESDLVICVGSRFDDRITGRMGSYIPKAREAAEEGRGGIIHVDIRRTEHKKQLAPSYFVHTTGKRFLQTMNALLHKDTEFGRASITAPWLKHMARLQKDFPVKIPHFKTESIRAVNEQGEEAIVPRTRMSAQSVVAELNRQLLEAGQMDNAIFTTGVGVHQMIAAQLITWTQPRQMLSSGSLGTMGVSLGYCIGAKLANPGKICISVDGDGSFNMTFTELKTLKEEGIAVKLMIIDNDGQMMVEYWQRLFHNNRLLAVRNTANPDYCTLAKAFGIKSVYCDAEEDLEAAMKDFLFNDPDEPVLFHVRVERTPCLPLVAPGQPLDDMILEDVEVDVDGAAAPS</sequence>
<dbReference type="InterPro" id="IPR029061">
    <property type="entry name" value="THDP-binding"/>
</dbReference>
<dbReference type="OrthoDB" id="16262at2759"/>
<evidence type="ECO:0000256" key="5">
    <source>
        <dbReference type="SAM" id="SignalP"/>
    </source>
</evidence>
<dbReference type="GO" id="GO:0009097">
    <property type="term" value="P:isoleucine biosynthetic process"/>
    <property type="evidence" value="ECO:0007669"/>
    <property type="project" value="TreeGrafter"/>
</dbReference>
<dbReference type="PANTHER" id="PTHR18968">
    <property type="entry name" value="THIAMINE PYROPHOSPHATE ENZYMES"/>
    <property type="match status" value="1"/>
</dbReference>
<dbReference type="Gene3D" id="3.40.50.1220">
    <property type="entry name" value="TPP-binding domain"/>
    <property type="match status" value="1"/>
</dbReference>
<dbReference type="SUPFAM" id="SSF52467">
    <property type="entry name" value="DHS-like NAD/FAD-binding domain"/>
    <property type="match status" value="1"/>
</dbReference>
<dbReference type="InParanoid" id="A0A1Z5JE05"/>
<name>A0A1Z5JE05_FISSO</name>
<dbReference type="AlphaFoldDB" id="A0A1Z5JE05"/>
<dbReference type="GO" id="GO:0030976">
    <property type="term" value="F:thiamine pyrophosphate binding"/>
    <property type="evidence" value="ECO:0007669"/>
    <property type="project" value="InterPro"/>
</dbReference>
<comment type="caution">
    <text evidence="9">The sequence shown here is derived from an EMBL/GenBank/DDBJ whole genome shotgun (WGS) entry which is preliminary data.</text>
</comment>
<dbReference type="InterPro" id="IPR011766">
    <property type="entry name" value="TPP_enzyme_TPP-bd"/>
</dbReference>
<dbReference type="EMBL" id="BDSP01000050">
    <property type="protein sequence ID" value="GAX12176.1"/>
    <property type="molecule type" value="Genomic_DNA"/>
</dbReference>
<organism evidence="9 10">
    <name type="scientific">Fistulifera solaris</name>
    <name type="common">Oleaginous diatom</name>
    <dbReference type="NCBI Taxonomy" id="1519565"/>
    <lineage>
        <taxon>Eukaryota</taxon>
        <taxon>Sar</taxon>
        <taxon>Stramenopiles</taxon>
        <taxon>Ochrophyta</taxon>
        <taxon>Bacillariophyta</taxon>
        <taxon>Bacillariophyceae</taxon>
        <taxon>Bacillariophycidae</taxon>
        <taxon>Naviculales</taxon>
        <taxon>Naviculaceae</taxon>
        <taxon>Fistulifera</taxon>
    </lineage>
</organism>
<dbReference type="InterPro" id="IPR045229">
    <property type="entry name" value="TPP_enz"/>
</dbReference>
<dbReference type="InterPro" id="IPR000399">
    <property type="entry name" value="TPP-bd_CS"/>
</dbReference>
<evidence type="ECO:0000259" key="6">
    <source>
        <dbReference type="Pfam" id="PF00205"/>
    </source>
</evidence>
<keyword evidence="9" id="KW-0808">Transferase</keyword>
<dbReference type="Gene3D" id="3.40.50.970">
    <property type="match status" value="2"/>
</dbReference>
<dbReference type="Pfam" id="PF00205">
    <property type="entry name" value="TPP_enzyme_M"/>
    <property type="match status" value="1"/>
</dbReference>
<dbReference type="GO" id="GO:0000287">
    <property type="term" value="F:magnesium ion binding"/>
    <property type="evidence" value="ECO:0007669"/>
    <property type="project" value="InterPro"/>
</dbReference>
<evidence type="ECO:0000259" key="8">
    <source>
        <dbReference type="Pfam" id="PF02776"/>
    </source>
</evidence>